<feature type="chain" id="PRO_5012144860" evidence="1">
    <location>
        <begin position="25"/>
        <end position="82"/>
    </location>
</feature>
<keyword evidence="1" id="KW-0732">Signal</keyword>
<sequence>MKSLVLVVMAVALLVQLLPSQVEGAVFQFKYTCNRSLKDCNTQCKSQAAKTSEAVDTCTYDKGTCGCDTKPVCGPTSCVGKK</sequence>
<evidence type="ECO:0000256" key="1">
    <source>
        <dbReference type="SAM" id="SignalP"/>
    </source>
</evidence>
<evidence type="ECO:0000313" key="2">
    <source>
        <dbReference type="EMBL" id="OQV12714.1"/>
    </source>
</evidence>
<name>A0A1W0WBX8_HYPEX</name>
<gene>
    <name evidence="2" type="ORF">BV898_13035</name>
</gene>
<dbReference type="EMBL" id="MTYJ01000138">
    <property type="protein sequence ID" value="OQV12714.1"/>
    <property type="molecule type" value="Genomic_DNA"/>
</dbReference>
<keyword evidence="3" id="KW-1185">Reference proteome</keyword>
<comment type="caution">
    <text evidence="2">The sequence shown here is derived from an EMBL/GenBank/DDBJ whole genome shotgun (WGS) entry which is preliminary data.</text>
</comment>
<feature type="signal peptide" evidence="1">
    <location>
        <begin position="1"/>
        <end position="24"/>
    </location>
</feature>
<evidence type="ECO:0000313" key="3">
    <source>
        <dbReference type="Proteomes" id="UP000192578"/>
    </source>
</evidence>
<protein>
    <submittedName>
        <fullName evidence="2">Uncharacterized protein</fullName>
    </submittedName>
</protein>
<dbReference type="Proteomes" id="UP000192578">
    <property type="component" value="Unassembled WGS sequence"/>
</dbReference>
<reference evidence="3" key="1">
    <citation type="submission" date="2017-01" db="EMBL/GenBank/DDBJ databases">
        <title>Comparative genomics of anhydrobiosis in the tardigrade Hypsibius dujardini.</title>
        <authorList>
            <person name="Yoshida Y."/>
            <person name="Koutsovoulos G."/>
            <person name="Laetsch D."/>
            <person name="Stevens L."/>
            <person name="Kumar S."/>
            <person name="Horikawa D."/>
            <person name="Ishino K."/>
            <person name="Komine S."/>
            <person name="Tomita M."/>
            <person name="Blaxter M."/>
            <person name="Arakawa K."/>
        </authorList>
    </citation>
    <scope>NUCLEOTIDE SEQUENCE [LARGE SCALE GENOMIC DNA]</scope>
    <source>
        <strain evidence="3">Z151</strain>
    </source>
</reference>
<organism evidence="2 3">
    <name type="scientific">Hypsibius exemplaris</name>
    <name type="common">Freshwater tardigrade</name>
    <dbReference type="NCBI Taxonomy" id="2072580"/>
    <lineage>
        <taxon>Eukaryota</taxon>
        <taxon>Metazoa</taxon>
        <taxon>Ecdysozoa</taxon>
        <taxon>Tardigrada</taxon>
        <taxon>Eutardigrada</taxon>
        <taxon>Parachela</taxon>
        <taxon>Hypsibioidea</taxon>
        <taxon>Hypsibiidae</taxon>
        <taxon>Hypsibius</taxon>
    </lineage>
</organism>
<proteinExistence type="predicted"/>
<accession>A0A1W0WBX8</accession>
<dbReference type="AlphaFoldDB" id="A0A1W0WBX8"/>